<keyword evidence="1" id="KW-0472">Membrane</keyword>
<reference evidence="2" key="1">
    <citation type="submission" date="2020-05" db="UniProtKB">
        <authorList>
            <consortium name="EnsemblMetazoa"/>
        </authorList>
    </citation>
    <scope>IDENTIFICATION</scope>
    <source>
        <strain evidence="2">Yale</strain>
    </source>
</reference>
<dbReference type="VEuPathDB" id="VectorBase:GMOY003505"/>
<name>A0A1B0FI49_GLOMM</name>
<keyword evidence="3" id="KW-1185">Reference proteome</keyword>
<evidence type="ECO:0000313" key="3">
    <source>
        <dbReference type="Proteomes" id="UP000092444"/>
    </source>
</evidence>
<protein>
    <submittedName>
        <fullName evidence="2">Uncharacterized protein</fullName>
    </submittedName>
</protein>
<evidence type="ECO:0000313" key="2">
    <source>
        <dbReference type="EnsemblMetazoa" id="GMOY003505-PA"/>
    </source>
</evidence>
<feature type="transmembrane region" description="Helical" evidence="1">
    <location>
        <begin position="43"/>
        <end position="65"/>
    </location>
</feature>
<organism evidence="2 3">
    <name type="scientific">Glossina morsitans morsitans</name>
    <name type="common">Savannah tsetse fly</name>
    <dbReference type="NCBI Taxonomy" id="37546"/>
    <lineage>
        <taxon>Eukaryota</taxon>
        <taxon>Metazoa</taxon>
        <taxon>Ecdysozoa</taxon>
        <taxon>Arthropoda</taxon>
        <taxon>Hexapoda</taxon>
        <taxon>Insecta</taxon>
        <taxon>Pterygota</taxon>
        <taxon>Neoptera</taxon>
        <taxon>Endopterygota</taxon>
        <taxon>Diptera</taxon>
        <taxon>Brachycera</taxon>
        <taxon>Muscomorpha</taxon>
        <taxon>Hippoboscoidea</taxon>
        <taxon>Glossinidae</taxon>
        <taxon>Glossina</taxon>
    </lineage>
</organism>
<keyword evidence="1" id="KW-1133">Transmembrane helix</keyword>
<evidence type="ECO:0000256" key="1">
    <source>
        <dbReference type="SAM" id="Phobius"/>
    </source>
</evidence>
<sequence length="99" mass="11195">MIGTMDTRSYASTATGRNDFVTPELTPEQHKLLLELRRRRQEILLEIQIFVKVLFPLLTTLAHLISTNQSFSLMGIVPFSSGEQHAGSTPIKDYLDAYN</sequence>
<keyword evidence="1" id="KW-0812">Transmembrane</keyword>
<accession>A0A1B0FI49</accession>
<dbReference type="Proteomes" id="UP000092444">
    <property type="component" value="Unassembled WGS sequence"/>
</dbReference>
<dbReference type="EnsemblMetazoa" id="GMOY003505-RA">
    <property type="protein sequence ID" value="GMOY003505-PA"/>
    <property type="gene ID" value="GMOY003505"/>
</dbReference>
<dbReference type="EMBL" id="CCAG010001555">
    <property type="status" value="NOT_ANNOTATED_CDS"/>
    <property type="molecule type" value="Genomic_DNA"/>
</dbReference>
<dbReference type="AlphaFoldDB" id="A0A1B0FI49"/>
<proteinExistence type="predicted"/>